<reference evidence="1" key="1">
    <citation type="submission" date="2019-08" db="EMBL/GenBank/DDBJ databases">
        <authorList>
            <person name="Kucharzyk K."/>
            <person name="Murdoch R.W."/>
            <person name="Higgins S."/>
            <person name="Loffler F."/>
        </authorList>
    </citation>
    <scope>NUCLEOTIDE SEQUENCE</scope>
</reference>
<organism evidence="1">
    <name type="scientific">bioreactor metagenome</name>
    <dbReference type="NCBI Taxonomy" id="1076179"/>
    <lineage>
        <taxon>unclassified sequences</taxon>
        <taxon>metagenomes</taxon>
        <taxon>ecological metagenomes</taxon>
    </lineage>
</organism>
<evidence type="ECO:0000313" key="1">
    <source>
        <dbReference type="EMBL" id="MPM03597.1"/>
    </source>
</evidence>
<sequence>MFGGESIIEPVQLRLLFADDRVWGIFVHLQVNELMHAVPQFHHAPDAFNRGVVQVGLNHAGILPVVHLAVHHGVRVVFYIRVCREGCINGFALS</sequence>
<dbReference type="EMBL" id="VSSQ01000967">
    <property type="protein sequence ID" value="MPM03597.1"/>
    <property type="molecule type" value="Genomic_DNA"/>
</dbReference>
<dbReference type="AlphaFoldDB" id="A0A644WJ49"/>
<protein>
    <submittedName>
        <fullName evidence="1">Uncharacterized protein</fullName>
    </submittedName>
</protein>
<accession>A0A644WJ49</accession>
<comment type="caution">
    <text evidence="1">The sequence shown here is derived from an EMBL/GenBank/DDBJ whole genome shotgun (WGS) entry which is preliminary data.</text>
</comment>
<proteinExistence type="predicted"/>
<gene>
    <name evidence="1" type="ORF">SDC9_49864</name>
</gene>
<name>A0A644WJ49_9ZZZZ</name>